<evidence type="ECO:0000313" key="1">
    <source>
        <dbReference type="EMBL" id="PVV03301.1"/>
    </source>
</evidence>
<accession>A0A2T9ZFF5</accession>
<dbReference type="Proteomes" id="UP000245609">
    <property type="component" value="Unassembled WGS sequence"/>
</dbReference>
<comment type="caution">
    <text evidence="1">The sequence shown here is derived from an EMBL/GenBank/DDBJ whole genome shotgun (WGS) entry which is preliminary data.</text>
</comment>
<keyword evidence="2" id="KW-1185">Reference proteome</keyword>
<dbReference type="OrthoDB" id="10013825at2759"/>
<proteinExistence type="predicted"/>
<sequence>MDYSEFHNWDEARKEAYLKPKLIGKYIQTHSGPKPSASADMIVSESDLPNPHRIIPPMSMFPLPDQLYSMKMLLPAVSAVLFESKTIPGKRYQYFIQLVLN</sequence>
<protein>
    <submittedName>
        <fullName evidence="1">Uncharacterized protein</fullName>
    </submittedName>
</protein>
<dbReference type="EMBL" id="MBFS01000250">
    <property type="protein sequence ID" value="PVV03301.1"/>
    <property type="molecule type" value="Genomic_DNA"/>
</dbReference>
<evidence type="ECO:0000313" key="2">
    <source>
        <dbReference type="Proteomes" id="UP000245609"/>
    </source>
</evidence>
<reference evidence="1 2" key="1">
    <citation type="journal article" date="2018" name="MBio">
        <title>Comparative Genomics Reveals the Core Gene Toolbox for the Fungus-Insect Symbiosis.</title>
        <authorList>
            <person name="Wang Y."/>
            <person name="Stata M."/>
            <person name="Wang W."/>
            <person name="Stajich J.E."/>
            <person name="White M.M."/>
            <person name="Moncalvo J.M."/>
        </authorList>
    </citation>
    <scope>NUCLEOTIDE SEQUENCE [LARGE SCALE GENOMIC DNA]</scope>
    <source>
        <strain evidence="1 2">SC-DP-2</strain>
    </source>
</reference>
<name>A0A2T9ZFF5_9FUNG</name>
<dbReference type="AlphaFoldDB" id="A0A2T9ZFF5"/>
<gene>
    <name evidence="1" type="ORF">BB560_002229</name>
</gene>
<organism evidence="1 2">
    <name type="scientific">Smittium megazygosporum</name>
    <dbReference type="NCBI Taxonomy" id="133381"/>
    <lineage>
        <taxon>Eukaryota</taxon>
        <taxon>Fungi</taxon>
        <taxon>Fungi incertae sedis</taxon>
        <taxon>Zoopagomycota</taxon>
        <taxon>Kickxellomycotina</taxon>
        <taxon>Harpellomycetes</taxon>
        <taxon>Harpellales</taxon>
        <taxon>Legeriomycetaceae</taxon>
        <taxon>Smittium</taxon>
    </lineage>
</organism>